<keyword evidence="3" id="KW-0238">DNA-binding</keyword>
<dbReference type="GeneID" id="78507191"/>
<dbReference type="eggNOG" id="COG0732">
    <property type="taxonomic scope" value="Bacteria"/>
</dbReference>
<evidence type="ECO:0000259" key="5">
    <source>
        <dbReference type="Pfam" id="PF01420"/>
    </source>
</evidence>
<dbReference type="InterPro" id="IPR000055">
    <property type="entry name" value="Restrct_endonuc_typeI_TRD"/>
</dbReference>
<evidence type="ECO:0000256" key="2">
    <source>
        <dbReference type="ARBA" id="ARBA00022747"/>
    </source>
</evidence>
<gene>
    <name evidence="6" type="ORF">SAMEA4364220_01186</name>
</gene>
<accession>A0A239TPP2</accession>
<dbReference type="PANTHER" id="PTHR30408">
    <property type="entry name" value="TYPE-1 RESTRICTION ENZYME ECOKI SPECIFICITY PROTEIN"/>
    <property type="match status" value="1"/>
</dbReference>
<evidence type="ECO:0000256" key="3">
    <source>
        <dbReference type="ARBA" id="ARBA00023125"/>
    </source>
</evidence>
<evidence type="ECO:0000256" key="1">
    <source>
        <dbReference type="ARBA" id="ARBA00010923"/>
    </source>
</evidence>
<dbReference type="AlphaFoldDB" id="A0A239TPP2"/>
<dbReference type="GO" id="GO:0009307">
    <property type="term" value="P:DNA restriction-modification system"/>
    <property type="evidence" value="ECO:0007669"/>
    <property type="project" value="UniProtKB-KW"/>
</dbReference>
<evidence type="ECO:0000313" key="7">
    <source>
        <dbReference type="Proteomes" id="UP000215383"/>
    </source>
</evidence>
<dbReference type="REBASE" id="215866">
    <property type="entry name" value="S.Mhy10570I"/>
</dbReference>
<feature type="domain" description="Type I restriction modification DNA specificity" evidence="5">
    <location>
        <begin position="226"/>
        <end position="385"/>
    </location>
</feature>
<reference evidence="6 7" key="1">
    <citation type="submission" date="2017-06" db="EMBL/GenBank/DDBJ databases">
        <authorList>
            <consortium name="Pathogen Informatics"/>
        </authorList>
    </citation>
    <scope>NUCLEOTIDE SEQUENCE [LARGE SCALE GENOMIC DNA]</scope>
    <source>
        <strain evidence="6 7">NCTC10570</strain>
    </source>
</reference>
<keyword evidence="7" id="KW-1185">Reference proteome</keyword>
<dbReference type="InterPro" id="IPR044946">
    <property type="entry name" value="Restrct_endonuc_typeI_TRD_sf"/>
</dbReference>
<keyword evidence="4" id="KW-0175">Coiled coil</keyword>
<dbReference type="CDD" id="cd17245">
    <property type="entry name" value="RMtype1_S_TteMORF1547P-TRD2-CR2_Aco12261I-TRD1-CR1_like"/>
    <property type="match status" value="1"/>
</dbReference>
<feature type="coiled-coil region" evidence="4">
    <location>
        <begin position="181"/>
        <end position="208"/>
    </location>
</feature>
<sequence>MNVPKLRFKEFTDEWQKVPLNSFTNILGGYAFKSENLLNYKAKYQVIKMGNINNNTLNLEKNPSYLNTISQKEKPYLLKKDDIILTLTGTFGKKDFGYSYQIKDETNLLLNQRLAVFKIINSNFSSNFLKYILLNNTFLNIFFRFSVGGTGNQSNVSIQDIKSFKIPFPKIEEQKKIANFLSTVDKKISNLENIITTLENQKKGLLQQIFSQKVRFKDENGNNYPDWKKKNLDEISLITMGQSPDSKFINNEKIGIPFLQGNAEFTNKYPIEKYWCTKPQKIANPTDILLSVRAPVGAINTANKKFCIGRGLSAISFKCNKLFGKYSLEYNLFQLIKKSQGSTFTSVNKKDISEILLFVPCLEEQTKIADFLSAFDRKIDNQKAQLEHWKQIKKGLLQQMFV</sequence>
<name>A0A239TPP2_9FIRM</name>
<proteinExistence type="inferred from homology"/>
<dbReference type="Pfam" id="PF01420">
    <property type="entry name" value="Methylase_S"/>
    <property type="match status" value="2"/>
</dbReference>
<dbReference type="PANTHER" id="PTHR30408:SF12">
    <property type="entry name" value="TYPE I RESTRICTION ENZYME MJAVIII SPECIFICITY SUBUNIT"/>
    <property type="match status" value="1"/>
</dbReference>
<dbReference type="Gene3D" id="1.10.287.1120">
    <property type="entry name" value="Bipartite methylase S protein"/>
    <property type="match status" value="1"/>
</dbReference>
<dbReference type="SUPFAM" id="SSF116734">
    <property type="entry name" value="DNA methylase specificity domain"/>
    <property type="match status" value="2"/>
</dbReference>
<organism evidence="6 7">
    <name type="scientific">Megamonas hypermegale</name>
    <dbReference type="NCBI Taxonomy" id="158847"/>
    <lineage>
        <taxon>Bacteria</taxon>
        <taxon>Bacillati</taxon>
        <taxon>Bacillota</taxon>
        <taxon>Negativicutes</taxon>
        <taxon>Selenomonadales</taxon>
        <taxon>Selenomonadaceae</taxon>
        <taxon>Megamonas</taxon>
    </lineage>
</organism>
<comment type="similarity">
    <text evidence="1">Belongs to the type-I restriction system S methylase family.</text>
</comment>
<dbReference type="Gene3D" id="3.90.220.20">
    <property type="entry name" value="DNA methylase specificity domains"/>
    <property type="match status" value="2"/>
</dbReference>
<dbReference type="CDD" id="cd17278">
    <property type="entry name" value="RMtype1_S_LdeBORF1052P-TRD2-CR2"/>
    <property type="match status" value="1"/>
</dbReference>
<dbReference type="Proteomes" id="UP000215383">
    <property type="component" value="Chromosome 1"/>
</dbReference>
<feature type="domain" description="Type I restriction modification DNA specificity" evidence="5">
    <location>
        <begin position="13"/>
        <end position="199"/>
    </location>
</feature>
<dbReference type="GO" id="GO:0003677">
    <property type="term" value="F:DNA binding"/>
    <property type="evidence" value="ECO:0007669"/>
    <property type="project" value="UniProtKB-KW"/>
</dbReference>
<evidence type="ECO:0000256" key="4">
    <source>
        <dbReference type="SAM" id="Coils"/>
    </source>
</evidence>
<dbReference type="RefSeq" id="WP_051177607.1">
    <property type="nucleotide sequence ID" value="NZ_LT906446.1"/>
</dbReference>
<protein>
    <submittedName>
        <fullName evidence="6">EcoKI restriction-modification system protein HsdS</fullName>
    </submittedName>
</protein>
<evidence type="ECO:0000313" key="6">
    <source>
        <dbReference type="EMBL" id="SNU99797.1"/>
    </source>
</evidence>
<keyword evidence="2" id="KW-0680">Restriction system</keyword>
<dbReference type="InterPro" id="IPR052021">
    <property type="entry name" value="Type-I_RS_S_subunit"/>
</dbReference>
<dbReference type="EMBL" id="LT906446">
    <property type="protein sequence ID" value="SNU99797.1"/>
    <property type="molecule type" value="Genomic_DNA"/>
</dbReference>